<evidence type="ECO:0000313" key="3">
    <source>
        <dbReference type="EMBL" id="MBM9469631.1"/>
    </source>
</evidence>
<feature type="domain" description="RNA polymerase sigma-70 region 2" evidence="2">
    <location>
        <begin position="8"/>
        <end position="69"/>
    </location>
</feature>
<dbReference type="Pfam" id="PF04542">
    <property type="entry name" value="Sigma70_r2"/>
    <property type="match status" value="1"/>
</dbReference>
<dbReference type="Proteomes" id="UP000663792">
    <property type="component" value="Unassembled WGS sequence"/>
</dbReference>
<accession>A0A939C1B3</accession>
<keyword evidence="4" id="KW-1185">Reference proteome</keyword>
<name>A0A939C1B3_9ACTN</name>
<comment type="caution">
    <text evidence="3">The sequence shown here is derived from an EMBL/GenBank/DDBJ whole genome shotgun (WGS) entry which is preliminary data.</text>
</comment>
<dbReference type="GO" id="GO:0006352">
    <property type="term" value="P:DNA-templated transcription initiation"/>
    <property type="evidence" value="ECO:0007669"/>
    <property type="project" value="InterPro"/>
</dbReference>
<dbReference type="SUPFAM" id="SSF88946">
    <property type="entry name" value="Sigma2 domain of RNA polymerase sigma factors"/>
    <property type="match status" value="1"/>
</dbReference>
<feature type="region of interest" description="Disordered" evidence="1">
    <location>
        <begin position="66"/>
        <end position="93"/>
    </location>
</feature>
<dbReference type="GO" id="GO:0003700">
    <property type="term" value="F:DNA-binding transcription factor activity"/>
    <property type="evidence" value="ECO:0007669"/>
    <property type="project" value="InterPro"/>
</dbReference>
<evidence type="ECO:0000256" key="1">
    <source>
        <dbReference type="SAM" id="MobiDB-lite"/>
    </source>
</evidence>
<sequence>MTFEVFLDRYLDRLSGYARLLEGDRHDAEDLIAETLLKAQRIWSRIEVMEHPLAYVRAMVSSQHADRHRSWSPATSRSPPTPTSPTRSRIRQG</sequence>
<dbReference type="RefSeq" id="WP_205262597.1">
    <property type="nucleotide sequence ID" value="NZ_JAERWK010000032.1"/>
</dbReference>
<dbReference type="EMBL" id="JAERWK010000032">
    <property type="protein sequence ID" value="MBM9469631.1"/>
    <property type="molecule type" value="Genomic_DNA"/>
</dbReference>
<dbReference type="InterPro" id="IPR007627">
    <property type="entry name" value="RNA_pol_sigma70_r2"/>
</dbReference>
<organism evidence="3 4">
    <name type="scientific">Nakamurella leprariae</name>
    <dbReference type="NCBI Taxonomy" id="2803911"/>
    <lineage>
        <taxon>Bacteria</taxon>
        <taxon>Bacillati</taxon>
        <taxon>Actinomycetota</taxon>
        <taxon>Actinomycetes</taxon>
        <taxon>Nakamurellales</taxon>
        <taxon>Nakamurellaceae</taxon>
        <taxon>Nakamurella</taxon>
    </lineage>
</organism>
<gene>
    <name evidence="3" type="ORF">JL106_20300</name>
</gene>
<evidence type="ECO:0000313" key="4">
    <source>
        <dbReference type="Proteomes" id="UP000663792"/>
    </source>
</evidence>
<protein>
    <recommendedName>
        <fullName evidence="2">RNA polymerase sigma-70 region 2 domain-containing protein</fullName>
    </recommendedName>
</protein>
<dbReference type="InterPro" id="IPR013325">
    <property type="entry name" value="RNA_pol_sigma_r2"/>
</dbReference>
<dbReference type="Gene3D" id="1.10.1740.10">
    <property type="match status" value="1"/>
</dbReference>
<evidence type="ECO:0000259" key="2">
    <source>
        <dbReference type="Pfam" id="PF04542"/>
    </source>
</evidence>
<proteinExistence type="predicted"/>
<dbReference type="AlphaFoldDB" id="A0A939C1B3"/>
<reference evidence="3" key="1">
    <citation type="submission" date="2021-01" db="EMBL/GenBank/DDBJ databases">
        <title>YIM 132084 draft genome.</title>
        <authorList>
            <person name="An D."/>
        </authorList>
    </citation>
    <scope>NUCLEOTIDE SEQUENCE</scope>
    <source>
        <strain evidence="3">YIM 132084</strain>
    </source>
</reference>